<evidence type="ECO:0008006" key="5">
    <source>
        <dbReference type="Google" id="ProtNLM"/>
    </source>
</evidence>
<feature type="transmembrane region" description="Helical" evidence="2">
    <location>
        <begin position="86"/>
        <end position="106"/>
    </location>
</feature>
<dbReference type="AlphaFoldDB" id="A0A1S2QMD9"/>
<name>A0A1S2QMD9_9ACTN</name>
<dbReference type="Proteomes" id="UP000179642">
    <property type="component" value="Unassembled WGS sequence"/>
</dbReference>
<evidence type="ECO:0000256" key="2">
    <source>
        <dbReference type="SAM" id="Phobius"/>
    </source>
</evidence>
<feature type="region of interest" description="Disordered" evidence="1">
    <location>
        <begin position="197"/>
        <end position="216"/>
    </location>
</feature>
<sequence>MHGHGYAPPPPKPPSTGVLVVLRVIFVVVALGSLGFLAWVAPLRAAIVSRRPAEWWFFGGSLVVLGICFGLFSTDHTDDFSSANGNLGMSMILLNAVACAGYYLYADIRHFHGLRRAYAGRVPSAPGYGYPRPMGPFSATGTPTAPTTAQLPYAPGPVPHSAAPLSHAPVPPQPHVPAPPRRPAPSHIEQVRAELDELSDYLRKHDGRHDGHEGGR</sequence>
<feature type="transmembrane region" description="Helical" evidence="2">
    <location>
        <begin position="55"/>
        <end position="74"/>
    </location>
</feature>
<evidence type="ECO:0000313" key="4">
    <source>
        <dbReference type="Proteomes" id="UP000179642"/>
    </source>
</evidence>
<reference evidence="3 4" key="1">
    <citation type="submission" date="2016-10" db="EMBL/GenBank/DDBJ databases">
        <title>Genome sequence of Streptomyces sp. MUSC 1.</title>
        <authorList>
            <person name="Lee L.-H."/>
            <person name="Ser H.-L."/>
            <person name="Law J.W.-F."/>
        </authorList>
    </citation>
    <scope>NUCLEOTIDE SEQUENCE [LARGE SCALE GENOMIC DNA]</scope>
    <source>
        <strain evidence="3 4">MUSC 1</strain>
    </source>
</reference>
<keyword evidence="2" id="KW-0472">Membrane</keyword>
<dbReference type="OrthoDB" id="3874249at2"/>
<feature type="region of interest" description="Disordered" evidence="1">
    <location>
        <begin position="136"/>
        <end position="188"/>
    </location>
</feature>
<dbReference type="RefSeq" id="WP_071379384.1">
    <property type="nucleotide sequence ID" value="NZ_MLYO01000011.1"/>
</dbReference>
<gene>
    <name evidence="3" type="ORF">BIV23_04380</name>
</gene>
<keyword evidence="2" id="KW-0812">Transmembrane</keyword>
<protein>
    <recommendedName>
        <fullName evidence="5">Integral membrane protein</fullName>
    </recommendedName>
</protein>
<organism evidence="3 4">
    <name type="scientific">Streptomyces monashensis</name>
    <dbReference type="NCBI Taxonomy" id="1678012"/>
    <lineage>
        <taxon>Bacteria</taxon>
        <taxon>Bacillati</taxon>
        <taxon>Actinomycetota</taxon>
        <taxon>Actinomycetes</taxon>
        <taxon>Kitasatosporales</taxon>
        <taxon>Streptomycetaceae</taxon>
        <taxon>Streptomyces</taxon>
    </lineage>
</organism>
<keyword evidence="4" id="KW-1185">Reference proteome</keyword>
<proteinExistence type="predicted"/>
<comment type="caution">
    <text evidence="3">The sequence shown here is derived from an EMBL/GenBank/DDBJ whole genome shotgun (WGS) entry which is preliminary data.</text>
</comment>
<feature type="compositionally biased region" description="Low complexity" evidence="1">
    <location>
        <begin position="136"/>
        <end position="153"/>
    </location>
</feature>
<keyword evidence="2" id="KW-1133">Transmembrane helix</keyword>
<accession>A0A1S2QMD9</accession>
<feature type="compositionally biased region" description="Pro residues" evidence="1">
    <location>
        <begin position="169"/>
        <end position="183"/>
    </location>
</feature>
<evidence type="ECO:0000256" key="1">
    <source>
        <dbReference type="SAM" id="MobiDB-lite"/>
    </source>
</evidence>
<feature type="transmembrane region" description="Helical" evidence="2">
    <location>
        <begin position="20"/>
        <end position="43"/>
    </location>
</feature>
<dbReference type="EMBL" id="MLYO01000011">
    <property type="protein sequence ID" value="OIK07312.1"/>
    <property type="molecule type" value="Genomic_DNA"/>
</dbReference>
<evidence type="ECO:0000313" key="3">
    <source>
        <dbReference type="EMBL" id="OIK07312.1"/>
    </source>
</evidence>